<name>A0A0Q1AEP0_9CORY</name>
<evidence type="ECO:0000256" key="7">
    <source>
        <dbReference type="ARBA" id="ARBA00051231"/>
    </source>
</evidence>
<dbReference type="InterPro" id="IPR051157">
    <property type="entry name" value="PDH/Transketolase"/>
</dbReference>
<dbReference type="RefSeq" id="WP_055121512.1">
    <property type="nucleotide sequence ID" value="NZ_LKST01000001.1"/>
</dbReference>
<dbReference type="Pfam" id="PF17831">
    <property type="entry name" value="PDH_E1_M"/>
    <property type="match status" value="1"/>
</dbReference>
<evidence type="ECO:0000256" key="4">
    <source>
        <dbReference type="ARBA" id="ARBA00023002"/>
    </source>
</evidence>
<evidence type="ECO:0000256" key="5">
    <source>
        <dbReference type="ARBA" id="ARBA00023052"/>
    </source>
</evidence>
<dbReference type="SUPFAM" id="SSF52518">
    <property type="entry name" value="Thiamin diphosphate-binding fold (THDP-binding)"/>
    <property type="match status" value="2"/>
</dbReference>
<dbReference type="NCBIfam" id="TIGR00759">
    <property type="entry name" value="aceE"/>
    <property type="match status" value="1"/>
</dbReference>
<dbReference type="InterPro" id="IPR004660">
    <property type="entry name" value="PDH_E1"/>
</dbReference>
<comment type="function">
    <text evidence="8">Component of the pyruvate dehydrogenase (PDH) complex, that catalyzes the overall conversion of pyruvate to acetyl-CoA and CO(2).</text>
</comment>
<dbReference type="Gene3D" id="3.40.50.920">
    <property type="match status" value="1"/>
</dbReference>
<comment type="catalytic activity">
    <reaction evidence="7 8">
        <text>N(6)-[(R)-lipoyl]-L-lysyl-[protein] + pyruvate + H(+) = N(6)-[(R)-S(8)-acetyldihydrolipoyl]-L-lysyl-[protein] + CO2</text>
        <dbReference type="Rhea" id="RHEA:19189"/>
        <dbReference type="Rhea" id="RHEA-COMP:10474"/>
        <dbReference type="Rhea" id="RHEA-COMP:10478"/>
        <dbReference type="ChEBI" id="CHEBI:15361"/>
        <dbReference type="ChEBI" id="CHEBI:15378"/>
        <dbReference type="ChEBI" id="CHEBI:16526"/>
        <dbReference type="ChEBI" id="CHEBI:83099"/>
        <dbReference type="ChEBI" id="CHEBI:83111"/>
        <dbReference type="EC" id="1.2.4.1"/>
    </reaction>
</comment>
<dbReference type="Proteomes" id="UP000050517">
    <property type="component" value="Unassembled WGS sequence"/>
</dbReference>
<evidence type="ECO:0000259" key="11">
    <source>
        <dbReference type="Pfam" id="PF17831"/>
    </source>
</evidence>
<keyword evidence="9" id="KW-0460">Magnesium</keyword>
<dbReference type="AlphaFoldDB" id="A0A0Q1AEP0"/>
<dbReference type="InterPro" id="IPR041621">
    <property type="entry name" value="PDH_E1_M"/>
</dbReference>
<dbReference type="EMBL" id="LKST01000001">
    <property type="protein sequence ID" value="KQB85140.1"/>
    <property type="molecule type" value="Genomic_DNA"/>
</dbReference>
<evidence type="ECO:0000256" key="9">
    <source>
        <dbReference type="PIRSR" id="PIRSR000156-1"/>
    </source>
</evidence>
<evidence type="ECO:0000259" key="12">
    <source>
        <dbReference type="Pfam" id="PF22613"/>
    </source>
</evidence>
<dbReference type="EC" id="1.2.4.1" evidence="2 8"/>
<reference evidence="13 14" key="1">
    <citation type="submission" date="2015-10" db="EMBL/GenBank/DDBJ databases">
        <title>Corynebacteirum lowii and Corynebacterium oculi species nova, derived from human clinical disease and and emended description of Corynebacterium mastiditis.</title>
        <authorList>
            <person name="Bernard K."/>
            <person name="Pacheco A.L."/>
            <person name="Mcdougall C."/>
            <person name="Burtx T."/>
            <person name="Weibe D."/>
            <person name="Tyler S."/>
            <person name="Olson A.B."/>
            <person name="Cnockaert M."/>
            <person name="Eguchi H."/>
            <person name="Kuwahara T."/>
            <person name="Nakayama-Imaohji H."/>
            <person name="Boudewijins M."/>
            <person name="Van Hoecke F."/>
            <person name="Bernier A.-M."/>
            <person name="Vandamme P."/>
        </authorList>
    </citation>
    <scope>NUCLEOTIDE SEQUENCE [LARGE SCALE GENOMIC DNA]</scope>
    <source>
        <strain evidence="13 14">NML 130210</strain>
    </source>
</reference>
<evidence type="ECO:0000256" key="1">
    <source>
        <dbReference type="ARBA" id="ARBA00001964"/>
    </source>
</evidence>
<dbReference type="Pfam" id="PF00456">
    <property type="entry name" value="Transketolase_N"/>
    <property type="match status" value="1"/>
</dbReference>
<proteinExistence type="predicted"/>
<keyword evidence="5 8" id="KW-0786">Thiamine pyrophosphate</keyword>
<evidence type="ECO:0000256" key="2">
    <source>
        <dbReference type="ARBA" id="ARBA00012281"/>
    </source>
</evidence>
<protein>
    <recommendedName>
        <fullName evidence="3 8">Pyruvate dehydrogenase E1 component</fullName>
        <ecNumber evidence="2 8">1.2.4.1</ecNumber>
    </recommendedName>
</protein>
<feature type="binding site" evidence="9">
    <location>
        <position position="253"/>
    </location>
    <ligand>
        <name>Mg(2+)</name>
        <dbReference type="ChEBI" id="CHEBI:18420"/>
    </ligand>
</feature>
<dbReference type="CDD" id="cd02017">
    <property type="entry name" value="TPP_E1_EcPDC_like"/>
    <property type="match status" value="1"/>
</dbReference>
<comment type="cofactor">
    <cofactor evidence="1 8">
        <name>thiamine diphosphate</name>
        <dbReference type="ChEBI" id="CHEBI:58937"/>
    </cofactor>
</comment>
<dbReference type="Gene3D" id="3.40.50.970">
    <property type="match status" value="2"/>
</dbReference>
<dbReference type="InterPro" id="IPR055152">
    <property type="entry name" value="Transketolase-like_C_2"/>
</dbReference>
<evidence type="ECO:0000256" key="8">
    <source>
        <dbReference type="PIRNR" id="PIRNR000156"/>
    </source>
</evidence>
<dbReference type="Pfam" id="PF22613">
    <property type="entry name" value="Transketolase_C_1"/>
    <property type="match status" value="1"/>
</dbReference>
<dbReference type="GO" id="GO:0004739">
    <property type="term" value="F:pyruvate dehydrogenase (acetyl-transferring) activity"/>
    <property type="evidence" value="ECO:0007669"/>
    <property type="project" value="UniProtKB-EC"/>
</dbReference>
<dbReference type="InterPro" id="IPR029061">
    <property type="entry name" value="THDP-binding"/>
</dbReference>
<gene>
    <name evidence="13" type="primary">aceE</name>
    <name evidence="13" type="ORF">Cocul_00277</name>
</gene>
<evidence type="ECO:0000313" key="13">
    <source>
        <dbReference type="EMBL" id="KQB85140.1"/>
    </source>
</evidence>
<keyword evidence="9" id="KW-0479">Metal-binding</keyword>
<dbReference type="GO" id="GO:0000287">
    <property type="term" value="F:magnesium ion binding"/>
    <property type="evidence" value="ECO:0007669"/>
    <property type="project" value="UniProtKB-ARBA"/>
</dbReference>
<dbReference type="InterPro" id="IPR009014">
    <property type="entry name" value="Transketo_C/PFOR_II"/>
</dbReference>
<evidence type="ECO:0000256" key="3">
    <source>
        <dbReference type="ARBA" id="ARBA00017172"/>
    </source>
</evidence>
<dbReference type="SUPFAM" id="SSF52922">
    <property type="entry name" value="TK C-terminal domain-like"/>
    <property type="match status" value="1"/>
</dbReference>
<evidence type="ECO:0000313" key="14">
    <source>
        <dbReference type="Proteomes" id="UP000050517"/>
    </source>
</evidence>
<keyword evidence="14" id="KW-1185">Reference proteome</keyword>
<dbReference type="PANTHER" id="PTHR43825:SF3">
    <property type="entry name" value="PYRUVATE DEHYDROGENASE E1 COMPONENT"/>
    <property type="match status" value="1"/>
</dbReference>
<dbReference type="InterPro" id="IPR035807">
    <property type="entry name" value="PDC_E1_N"/>
</dbReference>
<dbReference type="STRING" id="1544416.Cocul_00277"/>
<feature type="binding site" evidence="9">
    <location>
        <position position="283"/>
    </location>
    <ligand>
        <name>Mg(2+)</name>
        <dbReference type="ChEBI" id="CHEBI:18420"/>
    </ligand>
</feature>
<feature type="binding site" evidence="9">
    <location>
        <position position="285"/>
    </location>
    <ligand>
        <name>Mg(2+)</name>
        <dbReference type="ChEBI" id="CHEBI:18420"/>
    </ligand>
</feature>
<evidence type="ECO:0000256" key="6">
    <source>
        <dbReference type="ARBA" id="ARBA00023317"/>
    </source>
</evidence>
<organism evidence="13 14">
    <name type="scientific">Corynebacterium oculi</name>
    <dbReference type="NCBI Taxonomy" id="1544416"/>
    <lineage>
        <taxon>Bacteria</taxon>
        <taxon>Bacillati</taxon>
        <taxon>Actinomycetota</taxon>
        <taxon>Actinomycetes</taxon>
        <taxon>Mycobacteriales</taxon>
        <taxon>Corynebacteriaceae</taxon>
        <taxon>Corynebacterium</taxon>
    </lineage>
</organism>
<comment type="caution">
    <text evidence="13">The sequence shown here is derived from an EMBL/GenBank/DDBJ whole genome shotgun (WGS) entry which is preliminary data.</text>
</comment>
<dbReference type="FunFam" id="3.40.50.970:FF:000011">
    <property type="entry name" value="Pyruvate dehydrogenase E1 component"/>
    <property type="match status" value="1"/>
</dbReference>
<sequence>MAEGNLSGNPTEDTNFALIRDGVASYLNDSDPEETREWMDSLDGLLDSSSPDRARYLMLRLLERASAKRVQLPPLLSTDFVNTIPTSSEPEFPGDEEIEKRYRRWIRWNAAIMVHRAQRPEIGVGGHISTYAGAAPLYEVGFNHFFRGKDHPGGGDQVFFQGHASPGMYARAFLEGRLSEDDLDGFRQEVSREQGGLPSYPHPHGMKDFWEFPTVSMGLGPMDAIYQARFNRYLHNRGIKDTSQQHVWAFLGDGEMDEPESRGLLQQAALNNLDNLTFVVNCNLQRLDGPVRGNTQIIQELESFFRGAGWSVIKVVWGREWDELLEKDKEGALVEIMNSTPDGDYQTFKANDGAYVREHFFGRDPRTLKLVEDMTDDQIWALRRGGHDYRKIYAAYQRALETKDRPTVILAHTIKGYGLGHNFEGRNATHQMKKLTLDDLKLFRDKQGIPISDEELEKNPKLPPYFHPGEDSPEIKYMKERRRELGGYLPERRESYEPLAVPPIDKLRSVRKGSGKQAVATTMALVRTFKELMRDKGLKDRLVPIIPDEARTFGMDSWFPTMKIYNPHGQNYVPVDHDLMLSYREATDGHILHEGINEAGSMASFIAAGTSYATQGVAMIPLYIFYSMFGFQRTGDSVWAAADQMARGFLLGATAGRTTLTGEGLQHMDGHSQILASTNTGVVSYDPAFAYEVAHLVREGIDRMYGPDRGEDVIYYLTIYNEPIPQPAEPEDLDVEGLHKGIYLYDRGTKGSLNASILASGIGMQAALRAQEILAEDFDVKASVFSVTSWVELAREGARINKETLRHPGGKHPEPFATTQLRQGSAPYVAVSDFATDLQEQIRAYVPGEYLVLGADGFGFSDTRPAARRYFNIDAESVVVAVLIGLAREGKIDMQVAADAAERFHLDDPTRA</sequence>
<evidence type="ECO:0000259" key="10">
    <source>
        <dbReference type="Pfam" id="PF00456"/>
    </source>
</evidence>
<dbReference type="InterPro" id="IPR005474">
    <property type="entry name" value="Transketolase_N"/>
</dbReference>
<comment type="cofactor">
    <cofactor evidence="9">
        <name>Mg(2+)</name>
        <dbReference type="ChEBI" id="CHEBI:18420"/>
    </cofactor>
</comment>
<accession>A0A0Q1AEP0</accession>
<dbReference type="PIRSF" id="PIRSF000156">
    <property type="entry name" value="Pyruvate_dh_E1"/>
    <property type="match status" value="1"/>
</dbReference>
<feature type="domain" description="Transketolase N-terminal" evidence="10">
    <location>
        <begin position="126"/>
        <end position="321"/>
    </location>
</feature>
<feature type="domain" description="Pyruvate dehydrogenase E1 component middle" evidence="11">
    <location>
        <begin position="509"/>
        <end position="723"/>
    </location>
</feature>
<keyword evidence="6 8" id="KW-0670">Pyruvate</keyword>
<dbReference type="OrthoDB" id="9759664at2"/>
<dbReference type="PATRIC" id="fig|1544416.3.peg.281"/>
<dbReference type="PANTHER" id="PTHR43825">
    <property type="entry name" value="PYRUVATE DEHYDROGENASE E1 COMPONENT"/>
    <property type="match status" value="1"/>
</dbReference>
<keyword evidence="4 8" id="KW-0560">Oxidoreductase</keyword>
<feature type="domain" description="Transketolase-like C-terminal" evidence="12">
    <location>
        <begin position="741"/>
        <end position="874"/>
    </location>
</feature>